<dbReference type="GeneID" id="130496603"/>
<dbReference type="GO" id="GO:0005737">
    <property type="term" value="C:cytoplasm"/>
    <property type="evidence" value="ECO:0007669"/>
    <property type="project" value="UniProtKB-SubCell"/>
</dbReference>
<dbReference type="Proteomes" id="UP000504610">
    <property type="component" value="Chromosome 6"/>
</dbReference>
<evidence type="ECO:0000256" key="4">
    <source>
        <dbReference type="ARBA" id="ARBA00022840"/>
    </source>
</evidence>
<keyword evidence="5" id="KW-0175">Coiled coil</keyword>
<dbReference type="GO" id="GO:0005524">
    <property type="term" value="F:ATP binding"/>
    <property type="evidence" value="ECO:0007669"/>
    <property type="project" value="UniProtKB-KW"/>
</dbReference>
<dbReference type="InterPro" id="IPR036961">
    <property type="entry name" value="Kinesin_motor_dom_sf"/>
</dbReference>
<dbReference type="OrthoDB" id="1936073at2759"/>
<evidence type="ECO:0000256" key="3">
    <source>
        <dbReference type="ARBA" id="ARBA00022741"/>
    </source>
</evidence>
<protein>
    <submittedName>
        <fullName evidence="7">Uncharacterized protein LOC130496603</fullName>
    </submittedName>
</protein>
<proteinExistence type="predicted"/>
<name>A0A9W3BZY0_RAPSA</name>
<comment type="subcellular location">
    <subcellularLocation>
        <location evidence="1">Cytoplasm</location>
    </subcellularLocation>
</comment>
<accession>A0A9W3BZY0</accession>
<dbReference type="GO" id="GO:0005875">
    <property type="term" value="C:microtubule associated complex"/>
    <property type="evidence" value="ECO:0007669"/>
    <property type="project" value="TreeGrafter"/>
</dbReference>
<evidence type="ECO:0000256" key="1">
    <source>
        <dbReference type="ARBA" id="ARBA00004496"/>
    </source>
</evidence>
<keyword evidence="6" id="KW-1185">Reference proteome</keyword>
<sequence>MVIGFSWRQQQNCDDSLYQSCSADINAEETLNTLKYANSARNIRNKPIVNRDPVSTEMLKMRQQLEYLQAELSLRNGGGREAITSGLFTSNGNGKSHGGGSLSGSGTVTKHLSGLNLDIRLCLRRSCDLVSSEKCFFLLCSSSSTCEWVQVINLF</sequence>
<dbReference type="KEGG" id="rsz:130496603"/>
<keyword evidence="3" id="KW-0547">Nucleotide-binding</keyword>
<dbReference type="Gene3D" id="3.40.850.10">
    <property type="entry name" value="Kinesin motor domain"/>
    <property type="match status" value="1"/>
</dbReference>
<dbReference type="GO" id="GO:0003777">
    <property type="term" value="F:microtubule motor activity"/>
    <property type="evidence" value="ECO:0007669"/>
    <property type="project" value="InterPro"/>
</dbReference>
<organism evidence="6 7">
    <name type="scientific">Raphanus sativus</name>
    <name type="common">Radish</name>
    <name type="synonym">Raphanus raphanistrum var. sativus</name>
    <dbReference type="NCBI Taxonomy" id="3726"/>
    <lineage>
        <taxon>Eukaryota</taxon>
        <taxon>Viridiplantae</taxon>
        <taxon>Streptophyta</taxon>
        <taxon>Embryophyta</taxon>
        <taxon>Tracheophyta</taxon>
        <taxon>Spermatophyta</taxon>
        <taxon>Magnoliopsida</taxon>
        <taxon>eudicotyledons</taxon>
        <taxon>Gunneridae</taxon>
        <taxon>Pentapetalae</taxon>
        <taxon>rosids</taxon>
        <taxon>malvids</taxon>
        <taxon>Brassicales</taxon>
        <taxon>Brassicaceae</taxon>
        <taxon>Brassiceae</taxon>
        <taxon>Raphanus</taxon>
    </lineage>
</organism>
<dbReference type="SUPFAM" id="SSF52540">
    <property type="entry name" value="P-loop containing nucleoside triphosphate hydrolases"/>
    <property type="match status" value="1"/>
</dbReference>
<dbReference type="GO" id="GO:0007052">
    <property type="term" value="P:mitotic spindle organization"/>
    <property type="evidence" value="ECO:0007669"/>
    <property type="project" value="TreeGrafter"/>
</dbReference>
<evidence type="ECO:0000256" key="5">
    <source>
        <dbReference type="ARBA" id="ARBA00023054"/>
    </source>
</evidence>
<evidence type="ECO:0000313" key="7">
    <source>
        <dbReference type="RefSeq" id="XP_056844783.1"/>
    </source>
</evidence>
<reference evidence="6" key="1">
    <citation type="journal article" date="2019" name="Database">
        <title>The radish genome database (RadishGD): an integrated information resource for radish genomics.</title>
        <authorList>
            <person name="Yu H.J."/>
            <person name="Baek S."/>
            <person name="Lee Y.J."/>
            <person name="Cho A."/>
            <person name="Mun J.H."/>
        </authorList>
    </citation>
    <scope>NUCLEOTIDE SEQUENCE [LARGE SCALE GENOMIC DNA]</scope>
    <source>
        <strain evidence="6">cv. WK10039</strain>
    </source>
</reference>
<dbReference type="AlphaFoldDB" id="A0A9W3BZY0"/>
<keyword evidence="4" id="KW-0067">ATP-binding</keyword>
<dbReference type="PANTHER" id="PTHR47969:SF15">
    <property type="entry name" value="CHROMOSOME-ASSOCIATED KINESIN KIF4A-RELATED"/>
    <property type="match status" value="1"/>
</dbReference>
<dbReference type="PANTHER" id="PTHR47969">
    <property type="entry name" value="CHROMOSOME-ASSOCIATED KINESIN KIF4A-RELATED"/>
    <property type="match status" value="1"/>
</dbReference>
<dbReference type="RefSeq" id="XP_056844783.1">
    <property type="nucleotide sequence ID" value="XM_056988803.1"/>
</dbReference>
<keyword evidence="2" id="KW-0963">Cytoplasm</keyword>
<evidence type="ECO:0000256" key="2">
    <source>
        <dbReference type="ARBA" id="ARBA00022490"/>
    </source>
</evidence>
<reference evidence="7" key="2">
    <citation type="submission" date="2025-08" db="UniProtKB">
        <authorList>
            <consortium name="RefSeq"/>
        </authorList>
    </citation>
    <scope>IDENTIFICATION</scope>
    <source>
        <tissue evidence="7">Leaf</tissue>
    </source>
</reference>
<dbReference type="InterPro" id="IPR027640">
    <property type="entry name" value="Kinesin-like_fam"/>
</dbReference>
<dbReference type="GO" id="GO:0007018">
    <property type="term" value="P:microtubule-based movement"/>
    <property type="evidence" value="ECO:0007669"/>
    <property type="project" value="InterPro"/>
</dbReference>
<evidence type="ECO:0000313" key="6">
    <source>
        <dbReference type="Proteomes" id="UP000504610"/>
    </source>
</evidence>
<dbReference type="InterPro" id="IPR027417">
    <property type="entry name" value="P-loop_NTPase"/>
</dbReference>
<gene>
    <name evidence="7" type="primary">LOC130496603</name>
</gene>
<dbReference type="GO" id="GO:0051231">
    <property type="term" value="P:spindle elongation"/>
    <property type="evidence" value="ECO:0007669"/>
    <property type="project" value="TreeGrafter"/>
</dbReference>